<dbReference type="Pfam" id="PF17210">
    <property type="entry name" value="SdrD_B"/>
    <property type="match status" value="1"/>
</dbReference>
<reference evidence="8 11" key="1">
    <citation type="submission" date="2016-10" db="EMBL/GenBank/DDBJ databases">
        <title>Methanohalophilus halophilus.</title>
        <authorList>
            <person name="L'haridon S."/>
        </authorList>
    </citation>
    <scope>NUCLEOTIDE SEQUENCE [LARGE SCALE GENOMIC DNA]</scope>
    <source>
        <strain evidence="8 11">Z-7982</strain>
    </source>
</reference>
<dbReference type="InterPro" id="IPR033764">
    <property type="entry name" value="Sdr_B"/>
</dbReference>
<reference evidence="9 13" key="3">
    <citation type="submission" date="2018-10" db="EMBL/GenBank/DDBJ databases">
        <title>Cultivation of a novel Methanohalophilus strain from Kebrit Deep of the Red Sea and a genomic comparison of members of the genus Methanohalophilus.</title>
        <authorList>
            <person name="Guan Y."/>
            <person name="Ngugi D.K."/>
            <person name="Stingl U."/>
        </authorList>
    </citation>
    <scope>NUCLEOTIDE SEQUENCE [LARGE SCALE GENOMIC DNA]</scope>
    <source>
        <strain evidence="9 13">DSM 3094</strain>
    </source>
</reference>
<dbReference type="OrthoDB" id="98274at2157"/>
<dbReference type="GeneID" id="30582746"/>
<dbReference type="NCBIfam" id="TIGR04143">
    <property type="entry name" value="VPxxxP_CTERM"/>
    <property type="match status" value="1"/>
</dbReference>
<dbReference type="STRING" id="2177.BHR79_03240"/>
<evidence type="ECO:0000313" key="10">
    <source>
        <dbReference type="EMBL" id="SDW16295.1"/>
    </source>
</evidence>
<evidence type="ECO:0000313" key="8">
    <source>
        <dbReference type="EMBL" id="APH38596.1"/>
    </source>
</evidence>
<dbReference type="KEGG" id="mhaz:BHR79_03240"/>
<evidence type="ECO:0000259" key="7">
    <source>
        <dbReference type="Pfam" id="PF26597"/>
    </source>
</evidence>
<dbReference type="EMBL" id="FNMU01000001">
    <property type="protein sequence ID" value="SDW16295.1"/>
    <property type="molecule type" value="Genomic_DNA"/>
</dbReference>
<feature type="domain" description="SD-repeat containing protein B" evidence="5">
    <location>
        <begin position="319"/>
        <end position="431"/>
    </location>
</feature>
<evidence type="ECO:0000313" key="9">
    <source>
        <dbReference type="EMBL" id="RNI08490.1"/>
    </source>
</evidence>
<evidence type="ECO:0000256" key="4">
    <source>
        <dbReference type="SAM" id="Phobius"/>
    </source>
</evidence>
<dbReference type="InterPro" id="IPR026428">
    <property type="entry name" value="VPxxxP_CTERM"/>
</dbReference>
<dbReference type="SUPFAM" id="SSF117074">
    <property type="entry name" value="Hypothetical protein PA1324"/>
    <property type="match status" value="1"/>
</dbReference>
<evidence type="ECO:0000259" key="6">
    <source>
        <dbReference type="Pfam" id="PF24346"/>
    </source>
</evidence>
<keyword evidence="4" id="KW-0812">Transmembrane</keyword>
<evidence type="ECO:0000313" key="13">
    <source>
        <dbReference type="Proteomes" id="UP000267921"/>
    </source>
</evidence>
<protein>
    <submittedName>
        <fullName evidence="10">VPXXXP-CTERM protein sorting domain-containing protein</fullName>
    </submittedName>
    <submittedName>
        <fullName evidence="9">VPXXXP-CTERM sorting domain-containing protein</fullName>
    </submittedName>
</protein>
<keyword evidence="11" id="KW-1185">Reference proteome</keyword>
<feature type="domain" description="DUF7507" evidence="6">
    <location>
        <begin position="436"/>
        <end position="533"/>
    </location>
</feature>
<keyword evidence="3" id="KW-0732">Signal</keyword>
<dbReference type="EMBL" id="CP017921">
    <property type="protein sequence ID" value="APH38596.1"/>
    <property type="molecule type" value="Genomic_DNA"/>
</dbReference>
<keyword evidence="4" id="KW-0472">Membrane</keyword>
<evidence type="ECO:0000313" key="11">
    <source>
        <dbReference type="Proteomes" id="UP000186879"/>
    </source>
</evidence>
<organism evidence="8 11">
    <name type="scientific">Methanohalophilus halophilus</name>
    <dbReference type="NCBI Taxonomy" id="2177"/>
    <lineage>
        <taxon>Archaea</taxon>
        <taxon>Methanobacteriati</taxon>
        <taxon>Methanobacteriota</taxon>
        <taxon>Stenosarchaea group</taxon>
        <taxon>Methanomicrobia</taxon>
        <taxon>Methanosarcinales</taxon>
        <taxon>Methanosarcinaceae</taxon>
        <taxon>Methanohalophilus</taxon>
    </lineage>
</organism>
<name>A0A1L3Q149_9EURY</name>
<dbReference type="Pfam" id="PF24346">
    <property type="entry name" value="DUF7507"/>
    <property type="match status" value="1"/>
</dbReference>
<comment type="subcellular location">
    <subcellularLocation>
        <location evidence="1">Secreted</location>
    </subcellularLocation>
</comment>
<gene>
    <name evidence="8" type="ORF">BHR79_03240</name>
    <name evidence="9" type="ORF">EFE40_07620</name>
    <name evidence="10" type="ORF">SAMN04515625_0481</name>
</gene>
<keyword evidence="4" id="KW-1133">Transmembrane helix</keyword>
<reference evidence="10 12" key="2">
    <citation type="submission" date="2016-10" db="EMBL/GenBank/DDBJ databases">
        <authorList>
            <person name="de Groot N.N."/>
        </authorList>
    </citation>
    <scope>NUCLEOTIDE SEQUENCE [LARGE SCALE GENOMIC DNA]</scope>
    <source>
        <strain evidence="10 12">Z-7982</strain>
    </source>
</reference>
<proteinExistence type="predicted"/>
<keyword evidence="2" id="KW-0964">Secreted</keyword>
<feature type="transmembrane region" description="Helical" evidence="4">
    <location>
        <begin position="552"/>
        <end position="570"/>
    </location>
</feature>
<evidence type="ECO:0000256" key="1">
    <source>
        <dbReference type="ARBA" id="ARBA00004613"/>
    </source>
</evidence>
<dbReference type="Gene3D" id="2.60.40.10">
    <property type="entry name" value="Immunoglobulins"/>
    <property type="match status" value="1"/>
</dbReference>
<feature type="domain" description="VPXXXP-CTERM protein-sorting" evidence="7">
    <location>
        <begin position="550"/>
        <end position="572"/>
    </location>
</feature>
<dbReference type="Proteomes" id="UP000267921">
    <property type="component" value="Unassembled WGS sequence"/>
</dbReference>
<dbReference type="InterPro" id="IPR055354">
    <property type="entry name" value="DUF7507"/>
</dbReference>
<accession>A0A1L3Q149</accession>
<evidence type="ECO:0000256" key="2">
    <source>
        <dbReference type="ARBA" id="ARBA00022525"/>
    </source>
</evidence>
<dbReference type="AlphaFoldDB" id="A0A1L3Q149"/>
<evidence type="ECO:0000313" key="12">
    <source>
        <dbReference type="Proteomes" id="UP000198669"/>
    </source>
</evidence>
<evidence type="ECO:0000259" key="5">
    <source>
        <dbReference type="Pfam" id="PF17210"/>
    </source>
</evidence>
<dbReference type="GO" id="GO:0005576">
    <property type="term" value="C:extracellular region"/>
    <property type="evidence" value="ECO:0007669"/>
    <property type="project" value="UniProtKB-SubCell"/>
</dbReference>
<dbReference type="Pfam" id="PF26597">
    <property type="entry name" value="VPxxxP-CTERM_ARCH"/>
    <property type="match status" value="1"/>
</dbReference>
<dbReference type="RefSeq" id="WP_072561050.1">
    <property type="nucleotide sequence ID" value="NZ_CP017921.1"/>
</dbReference>
<dbReference type="Proteomes" id="UP000186879">
    <property type="component" value="Chromosome"/>
</dbReference>
<evidence type="ECO:0000256" key="3">
    <source>
        <dbReference type="ARBA" id="ARBA00022729"/>
    </source>
</evidence>
<dbReference type="InterPro" id="IPR013783">
    <property type="entry name" value="Ig-like_fold"/>
</dbReference>
<sequence length="575" mass="62420">MKSKIKLVILVAILFAVISIATAENTEAEECCPVEIPSAIITVEAQPVPGSNGNYFDLQLSDVPAGYDISNGMWTGWCADSEVFITPEILYDTNVYCSENSSMPGYTNDDEQWDKVNYLINRYRDGAYDDKLSSTPQANWKELQAAIWNLTDANPNYQGYKTSASEYIIDDAQINGTGFCPGDNEIAIVVIDPYGNDQDDHKQLLFIEVGAMIDIEKYTNGEDADSKTGPLVLNGKQVEWVYNVTNTGYYNLTDVNVTDDKLGYIGTIPLLQAGQSQEFTTNGIAGLGQYANNATAVGTPPSGPNISDSDPSHYFGVNATIGDFLWNDTADNNGIQEPGEPGIAGVNVSLYNSSDDLLLETTVTNASGYYNFSVAAGQYYIEFDLLPGHIFSPENQGTDNEYDSDVDPAMGKTGIIDVQTTDFNMTFDAGMFEVIPGIDIEKSTNGEDADNKTGPYIRLNYDVVWDFNVTNTGNVNLTDIDVTDDELGLIGTIPLLQPGESYVLTESGNASLGQYENTATAVGVPPIGPNVTDSDMSHYFGHDSQPNFEVPTANPLLLIGMLGLAIAMVLRRKEK</sequence>
<dbReference type="EMBL" id="RJJG01000005">
    <property type="protein sequence ID" value="RNI08490.1"/>
    <property type="molecule type" value="Genomic_DNA"/>
</dbReference>
<dbReference type="Proteomes" id="UP000198669">
    <property type="component" value="Unassembled WGS sequence"/>
</dbReference>